<organism evidence="2 3">
    <name type="scientific">Anaerotalea alkaliphila</name>
    <dbReference type="NCBI Taxonomy" id="2662126"/>
    <lineage>
        <taxon>Bacteria</taxon>
        <taxon>Bacillati</taxon>
        <taxon>Bacillota</taxon>
        <taxon>Clostridia</taxon>
        <taxon>Eubacteriales</taxon>
        <taxon>Anaerotalea</taxon>
    </lineage>
</organism>
<feature type="transmembrane region" description="Helical" evidence="1">
    <location>
        <begin position="224"/>
        <end position="249"/>
    </location>
</feature>
<gene>
    <name evidence="2" type="ORF">GXN74_13290</name>
</gene>
<protein>
    <submittedName>
        <fullName evidence="2">Uncharacterized protein</fullName>
    </submittedName>
</protein>
<dbReference type="AlphaFoldDB" id="A0A7X5HXY8"/>
<accession>A0A7X5HXY8</accession>
<reference evidence="2 3" key="1">
    <citation type="submission" date="2020-01" db="EMBL/GenBank/DDBJ databases">
        <title>Anaeroalcalibacter tamaniensis gen. nov., sp. nov., moderately halophilic strictly anaerobic fermenter bacterium from mud volcano of Taman peninsula.</title>
        <authorList>
            <person name="Frolova A."/>
            <person name="Merkel A.Y."/>
            <person name="Slobodkin A.I."/>
        </authorList>
    </citation>
    <scope>NUCLEOTIDE SEQUENCE [LARGE SCALE GENOMIC DNA]</scope>
    <source>
        <strain evidence="2 3">F-3ap</strain>
    </source>
</reference>
<feature type="transmembrane region" description="Helical" evidence="1">
    <location>
        <begin position="362"/>
        <end position="379"/>
    </location>
</feature>
<sequence>MRQKKLQYLTIQQFTFLAYLAITTLMFFLSMSQGNEGVTYRLFGGGDDGYFYWIQAQNVAEGSAWIRTSIYPLIIGTLMKVTGIESVYLIRMFNYIGFLLLVAFSLKLIKVQFKMDDNSIDQEYKFKAQTLLLVSYLFYASLQMNLNFSILRDIWIYTVYILSTYLSIKLVFYKKNRFFYFVLLVASVWLLGEFRGYAMLSFLLSLGIYFAYTKVKLLKKPKRLAFVGVGAFAMYYSFFMDVTISGMSLRRALNYRAASLGMYSGGSQMWISLDQSNFILFLINYIHSYIGNLIGPLPWHVSGVSTLFIFLVETIPMVLILRFLWKKRNLLTKVQKYIILHGFVWVSLIGFTNDNLGTASRLRPVAWILILIVFVVIYAKNRYLKDSTRNQVVVK</sequence>
<keyword evidence="1" id="KW-0812">Transmembrane</keyword>
<dbReference type="Proteomes" id="UP000461585">
    <property type="component" value="Unassembled WGS sequence"/>
</dbReference>
<comment type="caution">
    <text evidence="2">The sequence shown here is derived from an EMBL/GenBank/DDBJ whole genome shotgun (WGS) entry which is preliminary data.</text>
</comment>
<feature type="transmembrane region" description="Helical" evidence="1">
    <location>
        <begin position="179"/>
        <end position="212"/>
    </location>
</feature>
<evidence type="ECO:0000256" key="1">
    <source>
        <dbReference type="SAM" id="Phobius"/>
    </source>
</evidence>
<dbReference type="EMBL" id="JAAEEH010000055">
    <property type="protein sequence ID" value="NDL68713.1"/>
    <property type="molecule type" value="Genomic_DNA"/>
</dbReference>
<keyword evidence="1" id="KW-1133">Transmembrane helix</keyword>
<dbReference type="RefSeq" id="WP_162371434.1">
    <property type="nucleotide sequence ID" value="NZ_JAAEEH010000055.1"/>
</dbReference>
<feature type="transmembrane region" description="Helical" evidence="1">
    <location>
        <begin position="12"/>
        <end position="31"/>
    </location>
</feature>
<evidence type="ECO:0000313" key="3">
    <source>
        <dbReference type="Proteomes" id="UP000461585"/>
    </source>
</evidence>
<feature type="transmembrane region" description="Helical" evidence="1">
    <location>
        <begin position="270"/>
        <end position="290"/>
    </location>
</feature>
<keyword evidence="1" id="KW-0472">Membrane</keyword>
<feature type="transmembrane region" description="Helical" evidence="1">
    <location>
        <begin position="337"/>
        <end position="356"/>
    </location>
</feature>
<name>A0A7X5HXY8_9FIRM</name>
<keyword evidence="3" id="KW-1185">Reference proteome</keyword>
<feature type="transmembrane region" description="Helical" evidence="1">
    <location>
        <begin position="302"/>
        <end position="325"/>
    </location>
</feature>
<feature type="transmembrane region" description="Helical" evidence="1">
    <location>
        <begin position="154"/>
        <end position="172"/>
    </location>
</feature>
<feature type="transmembrane region" description="Helical" evidence="1">
    <location>
        <begin position="88"/>
        <end position="109"/>
    </location>
</feature>
<proteinExistence type="predicted"/>
<feature type="transmembrane region" description="Helical" evidence="1">
    <location>
        <begin position="130"/>
        <end position="148"/>
    </location>
</feature>
<evidence type="ECO:0000313" key="2">
    <source>
        <dbReference type="EMBL" id="NDL68713.1"/>
    </source>
</evidence>